<reference evidence="1 2" key="1">
    <citation type="journal article" date="2015" name="Genome Announc.">
        <title>Complete Genome Sequence of Spiroplasma litorale TN-1T (DSM 21781), a Bacterium Isolated from a Green-Eyed Horsefly (Tabanus nigrovittatus).</title>
        <authorList>
            <person name="Lo W.S."/>
            <person name="Lai Y.C."/>
            <person name="Lien Y.W."/>
            <person name="Wang T.H."/>
            <person name="Kuo C.H."/>
        </authorList>
    </citation>
    <scope>NUCLEOTIDE SEQUENCE [LARGE SCALE GENOMIC DNA]</scope>
    <source>
        <strain evidence="1 2">TN-1</strain>
    </source>
</reference>
<sequence>MNDENKNYKRKLKKSNKYIIKNIKNDYKNNKIHKSLYKEAIKNQKNIYKINFKKKQQLI</sequence>
<organism evidence="1 2">
    <name type="scientific">Spiroplasma litorale</name>
    <dbReference type="NCBI Taxonomy" id="216942"/>
    <lineage>
        <taxon>Bacteria</taxon>
        <taxon>Bacillati</taxon>
        <taxon>Mycoplasmatota</taxon>
        <taxon>Mollicutes</taxon>
        <taxon>Entomoplasmatales</taxon>
        <taxon>Spiroplasmataceae</taxon>
        <taxon>Spiroplasma</taxon>
    </lineage>
</organism>
<gene>
    <name evidence="1" type="ORF">SLITO_v1c05620</name>
</gene>
<dbReference type="Proteomes" id="UP000067476">
    <property type="component" value="Chromosome"/>
</dbReference>
<dbReference type="AlphaFoldDB" id="A0A0K1W1K2"/>
<keyword evidence="2" id="KW-1185">Reference proteome</keyword>
<dbReference type="PATRIC" id="fig|216942.3.peg.565"/>
<proteinExistence type="predicted"/>
<name>A0A0K1W1K2_9MOLU</name>
<dbReference type="EMBL" id="CP012357">
    <property type="protein sequence ID" value="AKX34200.1"/>
    <property type="molecule type" value="Genomic_DNA"/>
</dbReference>
<dbReference type="KEGG" id="sll:SLITO_v1c05620"/>
<protein>
    <submittedName>
        <fullName evidence="1">Uncharacterized protein</fullName>
    </submittedName>
</protein>
<dbReference type="RefSeq" id="WP_075058295.1">
    <property type="nucleotide sequence ID" value="NZ_CP012357.1"/>
</dbReference>
<evidence type="ECO:0000313" key="2">
    <source>
        <dbReference type="Proteomes" id="UP000067476"/>
    </source>
</evidence>
<evidence type="ECO:0000313" key="1">
    <source>
        <dbReference type="EMBL" id="AKX34200.1"/>
    </source>
</evidence>
<accession>A0A0K1W1K2</accession>